<accession>A0A223CXR9</accession>
<evidence type="ECO:0000313" key="1">
    <source>
        <dbReference type="EMBL" id="ASS73997.1"/>
    </source>
</evidence>
<reference evidence="1 2" key="1">
    <citation type="journal article" date="2015" name="Int. J. Syst. Evol. Microbiol.">
        <title>Tumebacillus algifaecis sp. nov., isolated from decomposing algal scum.</title>
        <authorList>
            <person name="Wu Y.F."/>
            <person name="Zhang B."/>
            <person name="Xing P."/>
            <person name="Wu Q.L."/>
            <person name="Liu S.J."/>
        </authorList>
    </citation>
    <scope>NUCLEOTIDE SEQUENCE [LARGE SCALE GENOMIC DNA]</scope>
    <source>
        <strain evidence="1 2">THMBR28</strain>
    </source>
</reference>
<dbReference type="KEGG" id="tab:CIG75_02710"/>
<sequence length="124" mass="14706">MLEDIGRLHGKSGLVHARDDLHVRNRITARTEEVVVDAHLCATDALLPDVDDFRFQFVARCHVGAWRFERFGRDQLLERFAVHLAVWRQRHRRHLQEVVRHHVVWQNAREENAQIKSFQLLSSR</sequence>
<dbReference type="AlphaFoldDB" id="A0A223CXR9"/>
<proteinExistence type="predicted"/>
<evidence type="ECO:0000313" key="2">
    <source>
        <dbReference type="Proteomes" id="UP000214688"/>
    </source>
</evidence>
<dbReference type="AntiFam" id="ANF00178">
    <property type="entry name" value="Shadow ORF (opposite dhbF)"/>
</dbReference>
<organism evidence="1 2">
    <name type="scientific">Tumebacillus algifaecis</name>
    <dbReference type="NCBI Taxonomy" id="1214604"/>
    <lineage>
        <taxon>Bacteria</taxon>
        <taxon>Bacillati</taxon>
        <taxon>Bacillota</taxon>
        <taxon>Bacilli</taxon>
        <taxon>Bacillales</taxon>
        <taxon>Alicyclobacillaceae</taxon>
        <taxon>Tumebacillus</taxon>
    </lineage>
</organism>
<protein>
    <submittedName>
        <fullName evidence="1">Uncharacterized protein</fullName>
    </submittedName>
</protein>
<keyword evidence="2" id="KW-1185">Reference proteome</keyword>
<name>A0A223CXR9_9BACL</name>
<gene>
    <name evidence="1" type="ORF">CIG75_02710</name>
</gene>
<dbReference type="EMBL" id="CP022657">
    <property type="protein sequence ID" value="ASS73997.1"/>
    <property type="molecule type" value="Genomic_DNA"/>
</dbReference>
<dbReference type="Proteomes" id="UP000214688">
    <property type="component" value="Chromosome"/>
</dbReference>